<dbReference type="Proteomes" id="UP000295129">
    <property type="component" value="Unassembled WGS sequence"/>
</dbReference>
<dbReference type="OrthoDB" id="8526831at2"/>
<gene>
    <name evidence="9" type="ORF">C7389_11066</name>
</gene>
<keyword evidence="5 6" id="KW-0408">Iron</keyword>
<accession>A0A4R6DXI4</accession>
<evidence type="ECO:0000313" key="10">
    <source>
        <dbReference type="Proteomes" id="UP000295129"/>
    </source>
</evidence>
<evidence type="ECO:0000256" key="7">
    <source>
        <dbReference type="SAM" id="SignalP"/>
    </source>
</evidence>
<keyword evidence="4" id="KW-0249">Electron transport</keyword>
<dbReference type="RefSeq" id="WP_133591990.1">
    <property type="nucleotide sequence ID" value="NZ_SNVV01000010.1"/>
</dbReference>
<dbReference type="Gene3D" id="1.10.760.10">
    <property type="entry name" value="Cytochrome c-like domain"/>
    <property type="match status" value="1"/>
</dbReference>
<comment type="caution">
    <text evidence="9">The sequence shown here is derived from an EMBL/GenBank/DDBJ whole genome shotgun (WGS) entry which is preliminary data.</text>
</comment>
<evidence type="ECO:0000256" key="4">
    <source>
        <dbReference type="ARBA" id="ARBA00022982"/>
    </source>
</evidence>
<keyword evidence="3 6" id="KW-0479">Metal-binding</keyword>
<dbReference type="EMBL" id="SNVV01000010">
    <property type="protein sequence ID" value="TDN49973.1"/>
    <property type="molecule type" value="Genomic_DNA"/>
</dbReference>
<dbReference type="SUPFAM" id="SSF46626">
    <property type="entry name" value="Cytochrome c"/>
    <property type="match status" value="1"/>
</dbReference>
<feature type="signal peptide" evidence="7">
    <location>
        <begin position="1"/>
        <end position="21"/>
    </location>
</feature>
<organism evidence="9 10">
    <name type="scientific">Azoarcus indigens</name>
    <dbReference type="NCBI Taxonomy" id="29545"/>
    <lineage>
        <taxon>Bacteria</taxon>
        <taxon>Pseudomonadati</taxon>
        <taxon>Pseudomonadota</taxon>
        <taxon>Betaproteobacteria</taxon>
        <taxon>Rhodocyclales</taxon>
        <taxon>Zoogloeaceae</taxon>
        <taxon>Azoarcus</taxon>
    </lineage>
</organism>
<dbReference type="PANTHER" id="PTHR33751:SF9">
    <property type="entry name" value="CYTOCHROME C4"/>
    <property type="match status" value="1"/>
</dbReference>
<dbReference type="InterPro" id="IPR009056">
    <property type="entry name" value="Cyt_c-like_dom"/>
</dbReference>
<evidence type="ECO:0000256" key="3">
    <source>
        <dbReference type="ARBA" id="ARBA00022723"/>
    </source>
</evidence>
<dbReference type="InterPro" id="IPR050597">
    <property type="entry name" value="Cytochrome_c_Oxidase_Subunit"/>
</dbReference>
<dbReference type="GO" id="GO:0020037">
    <property type="term" value="F:heme binding"/>
    <property type="evidence" value="ECO:0007669"/>
    <property type="project" value="InterPro"/>
</dbReference>
<keyword evidence="7" id="KW-0732">Signal</keyword>
<name>A0A4R6DXI4_9RHOO</name>
<dbReference type="GO" id="GO:0009055">
    <property type="term" value="F:electron transfer activity"/>
    <property type="evidence" value="ECO:0007669"/>
    <property type="project" value="InterPro"/>
</dbReference>
<feature type="domain" description="Cytochrome c" evidence="8">
    <location>
        <begin position="18"/>
        <end position="99"/>
    </location>
</feature>
<evidence type="ECO:0000256" key="6">
    <source>
        <dbReference type="PROSITE-ProRule" id="PRU00433"/>
    </source>
</evidence>
<protein>
    <submittedName>
        <fullName evidence="9">Cytochrome c553</fullName>
    </submittedName>
</protein>
<keyword evidence="10" id="KW-1185">Reference proteome</keyword>
<proteinExistence type="predicted"/>
<reference evidence="9 10" key="1">
    <citation type="submission" date="2019-03" db="EMBL/GenBank/DDBJ databases">
        <title>Genomic Encyclopedia of Type Strains, Phase IV (KMG-IV): sequencing the most valuable type-strain genomes for metagenomic binning, comparative biology and taxonomic classification.</title>
        <authorList>
            <person name="Goeker M."/>
        </authorList>
    </citation>
    <scope>NUCLEOTIDE SEQUENCE [LARGE SCALE GENOMIC DNA]</scope>
    <source>
        <strain evidence="9 10">DSM 12121</strain>
    </source>
</reference>
<evidence type="ECO:0000259" key="8">
    <source>
        <dbReference type="PROSITE" id="PS51007"/>
    </source>
</evidence>
<keyword evidence="1" id="KW-0813">Transport</keyword>
<feature type="chain" id="PRO_5020593889" evidence="7">
    <location>
        <begin position="22"/>
        <end position="99"/>
    </location>
</feature>
<sequence>MKLHTMLGAALCVLAATAARAQDPQLARNLAATCASCHGTEGASTGAMPRLAGQSRAELLQKMQDFKAGKRPATIMHQIAKGYSDEQIALIVDHLSTRH</sequence>
<dbReference type="InterPro" id="IPR036909">
    <property type="entry name" value="Cyt_c-like_dom_sf"/>
</dbReference>
<dbReference type="Pfam" id="PF00034">
    <property type="entry name" value="Cytochrom_C"/>
    <property type="match status" value="1"/>
</dbReference>
<dbReference type="AlphaFoldDB" id="A0A4R6DXI4"/>
<keyword evidence="2 6" id="KW-0349">Heme</keyword>
<dbReference type="PANTHER" id="PTHR33751">
    <property type="entry name" value="CBB3-TYPE CYTOCHROME C OXIDASE SUBUNIT FIXP"/>
    <property type="match status" value="1"/>
</dbReference>
<dbReference type="GO" id="GO:0046872">
    <property type="term" value="F:metal ion binding"/>
    <property type="evidence" value="ECO:0007669"/>
    <property type="project" value="UniProtKB-KW"/>
</dbReference>
<evidence type="ECO:0000256" key="5">
    <source>
        <dbReference type="ARBA" id="ARBA00023004"/>
    </source>
</evidence>
<evidence type="ECO:0000313" key="9">
    <source>
        <dbReference type="EMBL" id="TDN49973.1"/>
    </source>
</evidence>
<evidence type="ECO:0000256" key="2">
    <source>
        <dbReference type="ARBA" id="ARBA00022617"/>
    </source>
</evidence>
<dbReference type="PROSITE" id="PS51007">
    <property type="entry name" value="CYTC"/>
    <property type="match status" value="1"/>
</dbReference>
<evidence type="ECO:0000256" key="1">
    <source>
        <dbReference type="ARBA" id="ARBA00022448"/>
    </source>
</evidence>